<sequence>MPSFVKWPTLVLCSIFLIIYVDKAISSQDIMMNLTKGFAAALDKCKKELNIQDHIMQDFFNFWREEYQLVNKEFGCVVMCMASHFDLINEDSKMHHEKAHAFAKSHGADDVLAKQIVTMIHECEKVHEGMSDDCSRVLEIAKCFRGKIHELKWAPNMETLIEEIMTEV</sequence>
<evidence type="ECO:0000256" key="2">
    <source>
        <dbReference type="ARBA" id="ARBA00022448"/>
    </source>
</evidence>
<dbReference type="EMBL" id="MG546581">
    <property type="protein sequence ID" value="AYD42204.1"/>
    <property type="molecule type" value="mRNA"/>
</dbReference>
<dbReference type="GO" id="GO:0005549">
    <property type="term" value="F:odorant binding"/>
    <property type="evidence" value="ECO:0007669"/>
    <property type="project" value="InterPro"/>
</dbReference>
<feature type="signal peptide" evidence="4">
    <location>
        <begin position="1"/>
        <end position="26"/>
    </location>
</feature>
<comment type="similarity">
    <text evidence="1">Belongs to the PBP/GOBP family.</text>
</comment>
<dbReference type="SMART" id="SM00708">
    <property type="entry name" value="PhBP"/>
    <property type="match status" value="1"/>
</dbReference>
<proteinExistence type="evidence at transcript level"/>
<dbReference type="SUPFAM" id="SSF47565">
    <property type="entry name" value="Insect pheromone/odorant-binding proteins"/>
    <property type="match status" value="1"/>
</dbReference>
<feature type="disulfide bond" evidence="3">
    <location>
        <begin position="76"/>
        <end position="134"/>
    </location>
</feature>
<protein>
    <submittedName>
        <fullName evidence="6">Pheromone binding protein 3</fullName>
    </submittedName>
    <submittedName>
        <fullName evidence="5">Pheromone-binding protein 1</fullName>
    </submittedName>
</protein>
<dbReference type="Pfam" id="PF01395">
    <property type="entry name" value="PBP_GOBP"/>
    <property type="match status" value="1"/>
</dbReference>
<feature type="disulfide bond" evidence="3">
    <location>
        <begin position="45"/>
        <end position="80"/>
    </location>
</feature>
<dbReference type="OrthoDB" id="7413278at2759"/>
<evidence type="ECO:0000313" key="6">
    <source>
        <dbReference type="EMBL" id="AYD42204.1"/>
    </source>
</evidence>
<dbReference type="PRINTS" id="PR00484">
    <property type="entry name" value="PBPGOBP"/>
</dbReference>
<evidence type="ECO:0000313" key="5">
    <source>
        <dbReference type="EMBL" id="AWT50451.1"/>
    </source>
</evidence>
<evidence type="ECO:0000256" key="3">
    <source>
        <dbReference type="PIRSR" id="PIRSR015604-1"/>
    </source>
</evidence>
<reference evidence="6" key="1">
    <citation type="submission" date="2017-11" db="EMBL/GenBank/DDBJ databases">
        <title>Antennal transcriptome analysis of the chemosensory gene families in Carposina sasakii (Lepidoptera:Carposinidae).</title>
        <authorList>
            <person name="Tian Z."/>
            <person name="Qiu G."/>
        </authorList>
    </citation>
    <scope>NUCLEOTIDE SEQUENCE</scope>
</reference>
<dbReference type="EMBL" id="MG256556">
    <property type="protein sequence ID" value="AWT50451.1"/>
    <property type="molecule type" value="mRNA"/>
</dbReference>
<feature type="chain" id="PRO_5036324163" evidence="4">
    <location>
        <begin position="27"/>
        <end position="168"/>
    </location>
</feature>
<evidence type="ECO:0000256" key="1">
    <source>
        <dbReference type="ARBA" id="ARBA00008098"/>
    </source>
</evidence>
<dbReference type="InterPro" id="IPR006072">
    <property type="entry name" value="Odorant/phero-bd_Lep"/>
</dbReference>
<reference evidence="5" key="2">
    <citation type="journal article" date="2018" name="Pest Manag. Sci.">
        <title>Molecular characterization and functional analysis of pheromone binding proteins and general odorant binding proteins from Carposina sasakii Matsumura (Lepidoptera: Carposinidae).</title>
        <authorList>
            <person name="Tian Z."/>
            <person name="Qiu G."/>
            <person name="Li Y."/>
            <person name="Zhang H."/>
            <person name="Yan W."/>
            <person name="Yue Q."/>
            <person name="Sun L."/>
        </authorList>
    </citation>
    <scope>NUCLEOTIDE SEQUENCE</scope>
</reference>
<keyword evidence="2" id="KW-0813">Transport</keyword>
<organism evidence="5">
    <name type="scientific">Carposina sasakii</name>
    <name type="common">Peach fruit moth</name>
    <name type="synonym">Carposina niponensis</name>
    <dbReference type="NCBI Taxonomy" id="252295"/>
    <lineage>
        <taxon>Eukaryota</taxon>
        <taxon>Metazoa</taxon>
        <taxon>Ecdysozoa</taxon>
        <taxon>Arthropoda</taxon>
        <taxon>Hexapoda</taxon>
        <taxon>Insecta</taxon>
        <taxon>Pterygota</taxon>
        <taxon>Neoptera</taxon>
        <taxon>Endopterygota</taxon>
        <taxon>Lepidoptera</taxon>
        <taxon>Glossata</taxon>
        <taxon>Ditrysia</taxon>
        <taxon>Copromorphoidea</taxon>
        <taxon>Carposinidae</taxon>
        <taxon>Carposina</taxon>
    </lineage>
</organism>
<dbReference type="AlphaFoldDB" id="A0A2U9PEX2"/>
<dbReference type="Gene3D" id="1.10.238.20">
    <property type="entry name" value="Pheromone/general odorant binding protein domain"/>
    <property type="match status" value="1"/>
</dbReference>
<name>A0A2U9PEX2_CARSA</name>
<accession>A0A2U9PEX2</accession>
<dbReference type="InterPro" id="IPR036728">
    <property type="entry name" value="PBP_GOBP_sf"/>
</dbReference>
<dbReference type="InterPro" id="IPR006170">
    <property type="entry name" value="PBP/GOBP"/>
</dbReference>
<dbReference type="PIRSF" id="PIRSF015604">
    <property type="entry name" value="Odorant/phero_bd"/>
    <property type="match status" value="1"/>
</dbReference>
<feature type="disulfide bond" evidence="3">
    <location>
        <begin position="123"/>
        <end position="143"/>
    </location>
</feature>
<keyword evidence="4" id="KW-0732">Signal</keyword>
<evidence type="ECO:0000256" key="4">
    <source>
        <dbReference type="SAM" id="SignalP"/>
    </source>
</evidence>
<keyword evidence="3" id="KW-1015">Disulfide bond</keyword>
<dbReference type="CDD" id="cd23992">
    <property type="entry name" value="PBP_GOBP"/>
    <property type="match status" value="1"/>
</dbReference>